<feature type="domain" description="4'-phosphopantetheinyl transferase" evidence="2">
    <location>
        <begin position="104"/>
        <end position="181"/>
    </location>
</feature>
<proteinExistence type="predicted"/>
<evidence type="ECO:0000259" key="2">
    <source>
        <dbReference type="Pfam" id="PF01648"/>
    </source>
</evidence>
<dbReference type="Proteomes" id="UP000621670">
    <property type="component" value="Unassembled WGS sequence"/>
</dbReference>
<sequence length="215" mass="25264">MPLFQDTRPQLGTRMLIWKVTESLTDLQSQIQLRPESQARLESMKSELHQRAFLSVRMLLQEADFTDFDLYYDIFGKPHLQDGQHISITHSHEFAAIIISDQKVGIDIELQREKIKSIASKFCDAELTFLVEQSQDYIPKLTVIWGAKEVIFKIRNEKGISFKNHIRIQQFDLNDQYANAQLLFDAVPQNYDLYFQEIENFSLVYAFEQNRIQNI</sequence>
<keyword evidence="4" id="KW-1185">Reference proteome</keyword>
<evidence type="ECO:0000256" key="1">
    <source>
        <dbReference type="ARBA" id="ARBA00022679"/>
    </source>
</evidence>
<dbReference type="SUPFAM" id="SSF56214">
    <property type="entry name" value="4'-phosphopantetheinyl transferase"/>
    <property type="match status" value="2"/>
</dbReference>
<comment type="caution">
    <text evidence="3">The sequence shown here is derived from an EMBL/GenBank/DDBJ whole genome shotgun (WGS) entry which is preliminary data.</text>
</comment>
<gene>
    <name evidence="3" type="ORF">H8R26_02555</name>
</gene>
<protein>
    <submittedName>
        <fullName evidence="3">4'-phosphopantetheinyl transferase superfamily protein</fullName>
    </submittedName>
</protein>
<evidence type="ECO:0000313" key="3">
    <source>
        <dbReference type="EMBL" id="MBC5862294.1"/>
    </source>
</evidence>
<dbReference type="GO" id="GO:0016740">
    <property type="term" value="F:transferase activity"/>
    <property type="evidence" value="ECO:0007669"/>
    <property type="project" value="UniProtKB-KW"/>
</dbReference>
<reference evidence="3 4" key="1">
    <citation type="submission" date="2020-08" db="EMBL/GenBank/DDBJ databases">
        <title>Description of novel Flavobacterium F-400 isolate.</title>
        <authorList>
            <person name="Saticioglu I."/>
            <person name="Duman M."/>
            <person name="Altun S."/>
        </authorList>
    </citation>
    <scope>NUCLEOTIDE SEQUENCE [LARGE SCALE GENOMIC DNA]</scope>
    <source>
        <strain evidence="3 4">F-400</strain>
    </source>
</reference>
<name>A0ABR7JCY4_9FLAO</name>
<accession>A0ABR7JCY4</accession>
<evidence type="ECO:0000313" key="4">
    <source>
        <dbReference type="Proteomes" id="UP000621670"/>
    </source>
</evidence>
<dbReference type="Pfam" id="PF01648">
    <property type="entry name" value="ACPS"/>
    <property type="match status" value="1"/>
</dbReference>
<dbReference type="InterPro" id="IPR037143">
    <property type="entry name" value="4-PPantetheinyl_Trfase_dom_sf"/>
</dbReference>
<keyword evidence="1 3" id="KW-0808">Transferase</keyword>
<dbReference type="RefSeq" id="WP_166132968.1">
    <property type="nucleotide sequence ID" value="NZ_JAAOBY010000001.1"/>
</dbReference>
<dbReference type="Gene3D" id="3.90.470.20">
    <property type="entry name" value="4'-phosphopantetheinyl transferase domain"/>
    <property type="match status" value="2"/>
</dbReference>
<organism evidence="3 4">
    <name type="scientific">Flavobacterium turcicum</name>
    <dbReference type="NCBI Taxonomy" id="2764718"/>
    <lineage>
        <taxon>Bacteria</taxon>
        <taxon>Pseudomonadati</taxon>
        <taxon>Bacteroidota</taxon>
        <taxon>Flavobacteriia</taxon>
        <taxon>Flavobacteriales</taxon>
        <taxon>Flavobacteriaceae</taxon>
        <taxon>Flavobacterium</taxon>
    </lineage>
</organism>
<dbReference type="InterPro" id="IPR008278">
    <property type="entry name" value="4-PPantetheinyl_Trfase_dom"/>
</dbReference>
<dbReference type="EMBL" id="JACRUM010000001">
    <property type="protein sequence ID" value="MBC5862294.1"/>
    <property type="molecule type" value="Genomic_DNA"/>
</dbReference>